<name>A0ABP8UA34_9ACTN</name>
<reference evidence="3" key="1">
    <citation type="journal article" date="2019" name="Int. J. Syst. Evol. Microbiol.">
        <title>The Global Catalogue of Microorganisms (GCM) 10K type strain sequencing project: providing services to taxonomists for standard genome sequencing and annotation.</title>
        <authorList>
            <consortium name="The Broad Institute Genomics Platform"/>
            <consortium name="The Broad Institute Genome Sequencing Center for Infectious Disease"/>
            <person name="Wu L."/>
            <person name="Ma J."/>
        </authorList>
    </citation>
    <scope>NUCLEOTIDE SEQUENCE [LARGE SCALE GENOMIC DNA]</scope>
    <source>
        <strain evidence="3">JCM 17939</strain>
    </source>
</reference>
<comment type="caution">
    <text evidence="2">The sequence shown here is derived from an EMBL/GenBank/DDBJ whole genome shotgun (WGS) entry which is preliminary data.</text>
</comment>
<dbReference type="Pfam" id="PF13160">
    <property type="entry name" value="DUF3995"/>
    <property type="match status" value="1"/>
</dbReference>
<gene>
    <name evidence="2" type="ORF">GCM10023196_027170</name>
</gene>
<keyword evidence="1" id="KW-1133">Transmembrane helix</keyword>
<keyword evidence="1" id="KW-0472">Membrane</keyword>
<feature type="transmembrane region" description="Helical" evidence="1">
    <location>
        <begin position="91"/>
        <end position="115"/>
    </location>
</feature>
<accession>A0ABP8UA34</accession>
<organism evidence="2 3">
    <name type="scientific">Actinoallomurus vinaceus</name>
    <dbReference type="NCBI Taxonomy" id="1080074"/>
    <lineage>
        <taxon>Bacteria</taxon>
        <taxon>Bacillati</taxon>
        <taxon>Actinomycetota</taxon>
        <taxon>Actinomycetes</taxon>
        <taxon>Streptosporangiales</taxon>
        <taxon>Thermomonosporaceae</taxon>
        <taxon>Actinoallomurus</taxon>
    </lineage>
</organism>
<keyword evidence="3" id="KW-1185">Reference proteome</keyword>
<evidence type="ECO:0000256" key="1">
    <source>
        <dbReference type="SAM" id="Phobius"/>
    </source>
</evidence>
<protein>
    <recommendedName>
        <fullName evidence="4">DUF3995 domain-containing protein</fullName>
    </recommendedName>
</protein>
<dbReference type="EMBL" id="BAABHK010000003">
    <property type="protein sequence ID" value="GAA4624945.1"/>
    <property type="molecule type" value="Genomic_DNA"/>
</dbReference>
<evidence type="ECO:0000313" key="3">
    <source>
        <dbReference type="Proteomes" id="UP001501442"/>
    </source>
</evidence>
<dbReference type="InterPro" id="IPR025058">
    <property type="entry name" value="DUF3995"/>
</dbReference>
<sequence>MRTNERLARWPAFGTCVCTTAYGLLKFAQALGSGVLVDKEPMRPDLRVRMLARDGWFVAGYWLMFAVAIVGVLFALATIQPWGRHLPRRLLAIPAWTLGVLMVLRSIGPIGFGFLGDTLVLTGLRPPPPQYLELSRHLARWDLILWSPFFLTWGILWIATARAASIPVPVSTERLRRDDRRPDRSVR</sequence>
<feature type="transmembrane region" description="Helical" evidence="1">
    <location>
        <begin position="56"/>
        <end position="79"/>
    </location>
</feature>
<keyword evidence="1" id="KW-0812">Transmembrane</keyword>
<feature type="transmembrane region" description="Helical" evidence="1">
    <location>
        <begin position="143"/>
        <end position="164"/>
    </location>
</feature>
<evidence type="ECO:0000313" key="2">
    <source>
        <dbReference type="EMBL" id="GAA4624945.1"/>
    </source>
</evidence>
<dbReference type="Proteomes" id="UP001501442">
    <property type="component" value="Unassembled WGS sequence"/>
</dbReference>
<evidence type="ECO:0008006" key="4">
    <source>
        <dbReference type="Google" id="ProtNLM"/>
    </source>
</evidence>
<proteinExistence type="predicted"/>
<feature type="transmembrane region" description="Helical" evidence="1">
    <location>
        <begin position="12"/>
        <end position="36"/>
    </location>
</feature>